<dbReference type="EMBL" id="JBJJXI010000148">
    <property type="protein sequence ID" value="KAL3386137.1"/>
    <property type="molecule type" value="Genomic_DNA"/>
</dbReference>
<accession>A0ABD2VZD3</accession>
<evidence type="ECO:0000256" key="5">
    <source>
        <dbReference type="SAM" id="SignalP"/>
    </source>
</evidence>
<keyword evidence="4 5" id="KW-0732">Signal</keyword>
<keyword evidence="3" id="KW-0964">Secreted</keyword>
<dbReference type="PANTHER" id="PTHR10009:SF18">
    <property type="entry name" value="PROTEIN YELLOW-LIKE PROTEIN"/>
    <property type="match status" value="1"/>
</dbReference>
<dbReference type="GO" id="GO:0005576">
    <property type="term" value="C:extracellular region"/>
    <property type="evidence" value="ECO:0007669"/>
    <property type="project" value="UniProtKB-SubCell"/>
</dbReference>
<evidence type="ECO:0008006" key="8">
    <source>
        <dbReference type="Google" id="ProtNLM"/>
    </source>
</evidence>
<proteinExistence type="inferred from homology"/>
<comment type="similarity">
    <text evidence="2">Belongs to the major royal jelly protein family.</text>
</comment>
<comment type="caution">
    <text evidence="6">The sequence shown here is derived from an EMBL/GenBank/DDBJ whole genome shotgun (WGS) entry which is preliminary data.</text>
</comment>
<dbReference type="InterPro" id="IPR011042">
    <property type="entry name" value="6-blade_b-propeller_TolB-like"/>
</dbReference>
<gene>
    <name evidence="6" type="ORF">TKK_018343</name>
</gene>
<dbReference type="Gene3D" id="2.120.10.30">
    <property type="entry name" value="TolB, C-terminal domain"/>
    <property type="match status" value="1"/>
</dbReference>
<evidence type="ECO:0000256" key="2">
    <source>
        <dbReference type="ARBA" id="ARBA00009127"/>
    </source>
</evidence>
<dbReference type="SUPFAM" id="SSF63829">
    <property type="entry name" value="Calcium-dependent phosphotriesterase"/>
    <property type="match status" value="1"/>
</dbReference>
<dbReference type="PANTHER" id="PTHR10009">
    <property type="entry name" value="PROTEIN YELLOW-RELATED"/>
    <property type="match status" value="1"/>
</dbReference>
<evidence type="ECO:0000313" key="6">
    <source>
        <dbReference type="EMBL" id="KAL3386137.1"/>
    </source>
</evidence>
<organism evidence="6 7">
    <name type="scientific">Trichogramma kaykai</name>
    <dbReference type="NCBI Taxonomy" id="54128"/>
    <lineage>
        <taxon>Eukaryota</taxon>
        <taxon>Metazoa</taxon>
        <taxon>Ecdysozoa</taxon>
        <taxon>Arthropoda</taxon>
        <taxon>Hexapoda</taxon>
        <taxon>Insecta</taxon>
        <taxon>Pterygota</taxon>
        <taxon>Neoptera</taxon>
        <taxon>Endopterygota</taxon>
        <taxon>Hymenoptera</taxon>
        <taxon>Apocrita</taxon>
        <taxon>Proctotrupomorpha</taxon>
        <taxon>Chalcidoidea</taxon>
        <taxon>Trichogrammatidae</taxon>
        <taxon>Trichogramma</taxon>
    </lineage>
</organism>
<feature type="signal peptide" evidence="5">
    <location>
        <begin position="1"/>
        <end position="22"/>
    </location>
</feature>
<keyword evidence="7" id="KW-1185">Reference proteome</keyword>
<dbReference type="InterPro" id="IPR017996">
    <property type="entry name" value="MRJP/yellow-related"/>
</dbReference>
<evidence type="ECO:0000256" key="3">
    <source>
        <dbReference type="ARBA" id="ARBA00022525"/>
    </source>
</evidence>
<reference evidence="6 7" key="1">
    <citation type="journal article" date="2024" name="bioRxiv">
        <title>A reference genome for Trichogramma kaykai: A tiny desert-dwelling parasitoid wasp with competing sex-ratio distorters.</title>
        <authorList>
            <person name="Culotta J."/>
            <person name="Lindsey A.R."/>
        </authorList>
    </citation>
    <scope>NUCLEOTIDE SEQUENCE [LARGE SCALE GENOMIC DNA]</scope>
    <source>
        <strain evidence="6 7">KSX58</strain>
    </source>
</reference>
<evidence type="ECO:0000313" key="7">
    <source>
        <dbReference type="Proteomes" id="UP001627154"/>
    </source>
</evidence>
<dbReference type="Proteomes" id="UP001627154">
    <property type="component" value="Unassembled WGS sequence"/>
</dbReference>
<name>A0ABD2VZD3_9HYME</name>
<comment type="subcellular location">
    <subcellularLocation>
        <location evidence="1">Secreted</location>
    </subcellularLocation>
</comment>
<evidence type="ECO:0000256" key="1">
    <source>
        <dbReference type="ARBA" id="ARBA00004613"/>
    </source>
</evidence>
<protein>
    <recommendedName>
        <fullName evidence="8">Bee-milk protein</fullName>
    </recommendedName>
</protein>
<dbReference type="AlphaFoldDB" id="A0ABD2VZD3"/>
<sequence>MTSTFAHPLLLLLLAICGWARAHEPFSVRFQWNSVNYTWPSDDAYMIAENDESFIEKNNIISGIKLWKDKMYLTLPRWKPGVPVTLAVTSSTPINGQTAPKLEPYPSWEMQTLDDCRALQFVQSMEIDPLGRMWVVDTGRTNIITLDAVNKCPPRLVILDLENEGQVLRSYPFPADVANPESAYLNDIVVDHEDGGVAYITDTDEQHPGIIVYSLANGTSWKVYHESMNAKPDAVGFVIEKIRVTQAFAVDGIALSPAYTEGERTLYYTPLSSFMVFSVPTRALKSETMRANISQHIRVLGRKPSQTDGMVMSNTGILYMGLLADDAVSMWDSKSNPSFVTGQRIISRDHHLMQWPDTFAFDDKGQLWCITNRLHTFLENQTDTSRPNFRAIMSSVNMRNYQYYENGTFPDLPEITAGATNAHLVARDATLLGLGLALLLTFAMH</sequence>
<evidence type="ECO:0000256" key="4">
    <source>
        <dbReference type="ARBA" id="ARBA00022729"/>
    </source>
</evidence>
<feature type="chain" id="PRO_5044763590" description="Bee-milk protein" evidence="5">
    <location>
        <begin position="23"/>
        <end position="445"/>
    </location>
</feature>
<dbReference type="Pfam" id="PF03022">
    <property type="entry name" value="MRJP"/>
    <property type="match status" value="1"/>
</dbReference>